<keyword evidence="5" id="KW-1185">Reference proteome</keyword>
<feature type="domain" description="HotDog ACOT-type" evidence="3">
    <location>
        <begin position="73"/>
        <end position="185"/>
    </location>
</feature>
<dbReference type="AlphaFoldDB" id="A0A9W9YX39"/>
<dbReference type="GO" id="GO:0009062">
    <property type="term" value="P:fatty acid catabolic process"/>
    <property type="evidence" value="ECO:0007669"/>
    <property type="project" value="TreeGrafter"/>
</dbReference>
<reference evidence="4" key="1">
    <citation type="submission" date="2023-01" db="EMBL/GenBank/DDBJ databases">
        <title>Genome assembly of the deep-sea coral Lophelia pertusa.</title>
        <authorList>
            <person name="Herrera S."/>
            <person name="Cordes E."/>
        </authorList>
    </citation>
    <scope>NUCLEOTIDE SEQUENCE</scope>
    <source>
        <strain evidence="4">USNM1676648</strain>
        <tissue evidence="4">Polyp</tissue>
    </source>
</reference>
<dbReference type="FunFam" id="3.10.129.10:FF:000010">
    <property type="entry name" value="Cytosolic acyl coenzyme A thioester hydrolase"/>
    <property type="match status" value="1"/>
</dbReference>
<dbReference type="GO" id="GO:0052816">
    <property type="term" value="F:long-chain fatty acyl-CoA hydrolase activity"/>
    <property type="evidence" value="ECO:0007669"/>
    <property type="project" value="TreeGrafter"/>
</dbReference>
<dbReference type="InterPro" id="IPR006683">
    <property type="entry name" value="Thioestr_dom"/>
</dbReference>
<feature type="compositionally biased region" description="Basic and acidic residues" evidence="2">
    <location>
        <begin position="22"/>
        <end position="52"/>
    </location>
</feature>
<evidence type="ECO:0000259" key="3">
    <source>
        <dbReference type="PROSITE" id="PS51770"/>
    </source>
</evidence>
<dbReference type="PANTHER" id="PTHR11049">
    <property type="entry name" value="ACYL COENZYME A THIOESTER HYDROLASE"/>
    <property type="match status" value="1"/>
</dbReference>
<dbReference type="OrthoDB" id="331699at2759"/>
<dbReference type="PANTHER" id="PTHR11049:SF24">
    <property type="entry name" value="CYTOSOLIC ACYL COENZYME A THIOESTER HYDROLASE"/>
    <property type="match status" value="1"/>
</dbReference>
<evidence type="ECO:0000313" key="5">
    <source>
        <dbReference type="Proteomes" id="UP001163046"/>
    </source>
</evidence>
<dbReference type="EC" id="3.1.2.2" evidence="4"/>
<dbReference type="Pfam" id="PF03061">
    <property type="entry name" value="4HBT"/>
    <property type="match status" value="1"/>
</dbReference>
<dbReference type="Proteomes" id="UP001163046">
    <property type="component" value="Unassembled WGS sequence"/>
</dbReference>
<keyword evidence="1 4" id="KW-0378">Hydrolase</keyword>
<feature type="region of interest" description="Disordered" evidence="2">
    <location>
        <begin position="22"/>
        <end position="54"/>
    </location>
</feature>
<dbReference type="PROSITE" id="PS51770">
    <property type="entry name" value="HOTDOG_ACOT"/>
    <property type="match status" value="1"/>
</dbReference>
<dbReference type="GO" id="GO:0006637">
    <property type="term" value="P:acyl-CoA metabolic process"/>
    <property type="evidence" value="ECO:0007669"/>
    <property type="project" value="TreeGrafter"/>
</dbReference>
<dbReference type="SUPFAM" id="SSF54637">
    <property type="entry name" value="Thioesterase/thiol ester dehydrase-isomerase"/>
    <property type="match status" value="1"/>
</dbReference>
<evidence type="ECO:0000256" key="2">
    <source>
        <dbReference type="SAM" id="MobiDB-lite"/>
    </source>
</evidence>
<dbReference type="CDD" id="cd03442">
    <property type="entry name" value="BFIT_BACH"/>
    <property type="match status" value="1"/>
</dbReference>
<dbReference type="Gene3D" id="3.10.129.10">
    <property type="entry name" value="Hotdog Thioesterase"/>
    <property type="match status" value="1"/>
</dbReference>
<proteinExistence type="predicted"/>
<dbReference type="InterPro" id="IPR029069">
    <property type="entry name" value="HotDog_dom_sf"/>
</dbReference>
<evidence type="ECO:0000313" key="4">
    <source>
        <dbReference type="EMBL" id="KAJ7370309.1"/>
    </source>
</evidence>
<gene>
    <name evidence="4" type="primary">ACOT7</name>
    <name evidence="4" type="ORF">OS493_033104</name>
</gene>
<dbReference type="InterPro" id="IPR033120">
    <property type="entry name" value="HOTDOG_ACOT"/>
</dbReference>
<accession>A0A9W9YX39</accession>
<protein>
    <submittedName>
        <fullName evidence="4">Cytosolic acyl coenzyme A thioester hydrolase</fullName>
        <ecNumber evidence="4">3.1.2.2</ecNumber>
    </submittedName>
</protein>
<dbReference type="GO" id="GO:0005829">
    <property type="term" value="C:cytosol"/>
    <property type="evidence" value="ECO:0007669"/>
    <property type="project" value="TreeGrafter"/>
</dbReference>
<dbReference type="EMBL" id="MU826868">
    <property type="protein sequence ID" value="KAJ7370309.1"/>
    <property type="molecule type" value="Genomic_DNA"/>
</dbReference>
<sequence>MCLLYGVSDAKVIPEVPAIEYSSREEEERGRERYETQKRARLDKEEHLKETSSDAISPLVLPDGEKVSHYGISNSQSSLIHSVQPSECTSTGFVLGGVTMKLMDELAGIVAFRHCKSNVVTASIDAIDFHAPVKLSHIIHLTGRPTFTSSRSMEIEVVVDAKDYRADESVIACSAFFTYVSLDAKGRPQPIPPLELQTDEERKRFEAGKKIYQLRKARRTSQS</sequence>
<evidence type="ECO:0000256" key="1">
    <source>
        <dbReference type="ARBA" id="ARBA00022801"/>
    </source>
</evidence>
<dbReference type="InterPro" id="IPR040170">
    <property type="entry name" value="Cytosol_ACT"/>
</dbReference>
<name>A0A9W9YX39_9CNID</name>
<comment type="caution">
    <text evidence="4">The sequence shown here is derived from an EMBL/GenBank/DDBJ whole genome shotgun (WGS) entry which is preliminary data.</text>
</comment>
<organism evidence="4 5">
    <name type="scientific">Desmophyllum pertusum</name>
    <dbReference type="NCBI Taxonomy" id="174260"/>
    <lineage>
        <taxon>Eukaryota</taxon>
        <taxon>Metazoa</taxon>
        <taxon>Cnidaria</taxon>
        <taxon>Anthozoa</taxon>
        <taxon>Hexacorallia</taxon>
        <taxon>Scleractinia</taxon>
        <taxon>Caryophylliina</taxon>
        <taxon>Caryophylliidae</taxon>
        <taxon>Desmophyllum</taxon>
    </lineage>
</organism>